<dbReference type="Proteomes" id="UP000095725">
    <property type="component" value="Unassembled WGS sequence"/>
</dbReference>
<feature type="transmembrane region" description="Helical" evidence="1">
    <location>
        <begin position="129"/>
        <end position="147"/>
    </location>
</feature>
<protein>
    <recommendedName>
        <fullName evidence="4">EpsG family protein</fullName>
    </recommendedName>
</protein>
<feature type="transmembrane region" description="Helical" evidence="1">
    <location>
        <begin position="177"/>
        <end position="200"/>
    </location>
</feature>
<dbReference type="Pfam" id="PF14897">
    <property type="entry name" value="EpsG"/>
    <property type="match status" value="1"/>
</dbReference>
<accession>A0A174V5D8</accession>
<feature type="transmembrane region" description="Helical" evidence="1">
    <location>
        <begin position="317"/>
        <end position="335"/>
    </location>
</feature>
<dbReference type="InterPro" id="IPR049458">
    <property type="entry name" value="EpsG-like"/>
</dbReference>
<gene>
    <name evidence="2" type="ORF">ERS852558_02358</name>
</gene>
<dbReference type="AlphaFoldDB" id="A0A174V5D8"/>
<feature type="transmembrane region" description="Helical" evidence="1">
    <location>
        <begin position="238"/>
        <end position="258"/>
    </location>
</feature>
<evidence type="ECO:0000313" key="3">
    <source>
        <dbReference type="Proteomes" id="UP000095725"/>
    </source>
</evidence>
<evidence type="ECO:0000313" key="2">
    <source>
        <dbReference type="EMBL" id="CUQ26359.1"/>
    </source>
</evidence>
<dbReference type="RefSeq" id="WP_055256382.1">
    <property type="nucleotide sequence ID" value="NZ_CZBL01000009.1"/>
</dbReference>
<feature type="transmembrane region" description="Helical" evidence="1">
    <location>
        <begin position="207"/>
        <end position="226"/>
    </location>
</feature>
<feature type="transmembrane region" description="Helical" evidence="1">
    <location>
        <begin position="103"/>
        <end position="123"/>
    </location>
</feature>
<organism evidence="2 3">
    <name type="scientific">Bacteroides caccae</name>
    <dbReference type="NCBI Taxonomy" id="47678"/>
    <lineage>
        <taxon>Bacteria</taxon>
        <taxon>Pseudomonadati</taxon>
        <taxon>Bacteroidota</taxon>
        <taxon>Bacteroidia</taxon>
        <taxon>Bacteroidales</taxon>
        <taxon>Bacteroidaceae</taxon>
        <taxon>Bacteroides</taxon>
    </lineage>
</organism>
<feature type="transmembrane region" description="Helical" evidence="1">
    <location>
        <begin position="293"/>
        <end position="310"/>
    </location>
</feature>
<keyword evidence="1" id="KW-0472">Membrane</keyword>
<reference evidence="2 3" key="1">
    <citation type="submission" date="2015-09" db="EMBL/GenBank/DDBJ databases">
        <authorList>
            <consortium name="Pathogen Informatics"/>
        </authorList>
    </citation>
    <scope>NUCLEOTIDE SEQUENCE [LARGE SCALE GENOMIC DNA]</scope>
    <source>
        <strain evidence="2 3">2789STDY5834946</strain>
    </source>
</reference>
<proteinExistence type="predicted"/>
<feature type="transmembrane region" description="Helical" evidence="1">
    <location>
        <begin position="270"/>
        <end position="287"/>
    </location>
</feature>
<keyword evidence="1" id="KW-0812">Transmembrane</keyword>
<feature type="transmembrane region" description="Helical" evidence="1">
    <location>
        <begin position="6"/>
        <end position="21"/>
    </location>
</feature>
<evidence type="ECO:0008006" key="4">
    <source>
        <dbReference type="Google" id="ProtNLM"/>
    </source>
</evidence>
<keyword evidence="1" id="KW-1133">Transmembrane helix</keyword>
<dbReference type="EMBL" id="CZBL01000009">
    <property type="protein sequence ID" value="CUQ26359.1"/>
    <property type="molecule type" value="Genomic_DNA"/>
</dbReference>
<evidence type="ECO:0000256" key="1">
    <source>
        <dbReference type="SAM" id="Phobius"/>
    </source>
</evidence>
<name>A0A174V5D8_9BACE</name>
<sequence length="355" mass="42018">MTYKLLFVVILVIGYLIYNQYNTDSSRRKYITFSAIVLGLQSALRNVAVGADTYNYYLKFEAVKYTTWQEVFRSFPDTYLYGDGKDPGYLLLEKIFQVFSGDFRVFLFLIAIVFFYAYAKLLLRYTNNILEVLTVNLGYSALFYGFYSITGLRQTLSVALSILFLFSFIDKKYRKCILLFIVAFIIHKSSVFLLLVPVLYSIKKNKLLLYLYGVTFIIFLMGRNYFVNLALVASEYEAVEIPLPILLDIFYFVISLFIWNRLKYEDNREILSLFNVFCLTFAWIPLLGNDSPLMRVILYFNIYVLVLLPRAISRTSFYRNELFFCINLFFIYYAVNSHSEYKFFWEDMQLLEHYL</sequence>